<comment type="cofactor">
    <cofactor evidence="1">
        <name>FAD</name>
        <dbReference type="ChEBI" id="CHEBI:57692"/>
    </cofactor>
</comment>
<protein>
    <recommendedName>
        <fullName evidence="8">FAD-binding domain-containing protein</fullName>
    </recommendedName>
</protein>
<evidence type="ECO:0000256" key="3">
    <source>
        <dbReference type="ARBA" id="ARBA00022630"/>
    </source>
</evidence>
<dbReference type="Proteomes" id="UP000037136">
    <property type="component" value="Unassembled WGS sequence"/>
</dbReference>
<evidence type="ECO:0000313" key="9">
    <source>
        <dbReference type="EMBL" id="PFH60359.1"/>
    </source>
</evidence>
<keyword evidence="10" id="KW-1185">Reference proteome</keyword>
<dbReference type="PANTHER" id="PTHR47356:SF2">
    <property type="entry name" value="FAD-BINDING DOMAIN-CONTAINING PROTEIN-RELATED"/>
    <property type="match status" value="1"/>
</dbReference>
<dbReference type="STRING" id="268505.A0A2A9PG42"/>
<keyword evidence="7" id="KW-0472">Membrane</keyword>
<dbReference type="InterPro" id="IPR036188">
    <property type="entry name" value="FAD/NAD-bd_sf"/>
</dbReference>
<dbReference type="OrthoDB" id="2431938at2759"/>
<keyword evidence="3" id="KW-0285">Flavoprotein</keyword>
<evidence type="ECO:0000256" key="2">
    <source>
        <dbReference type="ARBA" id="ARBA00007992"/>
    </source>
</evidence>
<dbReference type="Gene3D" id="3.50.50.60">
    <property type="entry name" value="FAD/NAD(P)-binding domain"/>
    <property type="match status" value="1"/>
</dbReference>
<comment type="caution">
    <text evidence="9">The sequence shown here is derived from an EMBL/GenBank/DDBJ whole genome shotgun (WGS) entry which is preliminary data.</text>
</comment>
<evidence type="ECO:0000256" key="6">
    <source>
        <dbReference type="ARBA" id="ARBA00023033"/>
    </source>
</evidence>
<evidence type="ECO:0000313" key="10">
    <source>
        <dbReference type="Proteomes" id="UP000037136"/>
    </source>
</evidence>
<keyword evidence="6" id="KW-0503">Monooxygenase</keyword>
<gene>
    <name evidence="9" type="ORF">XA68_11101</name>
</gene>
<evidence type="ECO:0000256" key="5">
    <source>
        <dbReference type="ARBA" id="ARBA00023002"/>
    </source>
</evidence>
<dbReference type="PANTHER" id="PTHR47356">
    <property type="entry name" value="FAD-DEPENDENT MONOOXYGENASE ASQG-RELATED"/>
    <property type="match status" value="1"/>
</dbReference>
<proteinExistence type="inferred from homology"/>
<sequence length="484" mass="53064">MVAPESSARLRAIIVGAGIGGLTTAHALHRAGIDYVVVEKHDDVLKPFGSTITLHPGQLRILHQLGLLDRLKTLARPYNRGGEFRDSDGRLLSKFDLSSMRIKHGEAGMLMNRESLIKILYEALPDKSKVLTGRLIVAIAHEADSVQVQLSDGLSETGHLIIGADGVHSVVRSAMWEHADATNPGLIPPEDKKVVGCKWKLIWASGPEDPRLSNDVTVGSFPGRRCSIVLSQPGIATFIMIWKTSEAGPRSSQRRKYTAEDAEELMASIARLPVNESVTFGDLWKNRFRQGMSDTQVGVMKRWHHGRIVLVGDATFSITPTTGLGANMCIENVAALVNALHEAVVEATRQGRGRPTGSDLEAAFHKYRDRQWPRTLYSYRFANFFDRLYSWDTPWMRFWACCVARTLSMVLLPKLLSDHARGVPVLKFVDLVGWPEGRIRWEHGEEEKGGGGGGRGGALAWMLLAVVVLLGAVGLAFVMGGGGI</sequence>
<reference evidence="9 10" key="1">
    <citation type="journal article" date="2015" name="BMC Genomics">
        <title>Gene expression during zombie ant biting behavior reflects the complexity underlying fungal parasitic behavioral manipulation.</title>
        <authorList>
            <person name="de Bekker C."/>
            <person name="Ohm R.A."/>
            <person name="Loreto R.G."/>
            <person name="Sebastian A."/>
            <person name="Albert I."/>
            <person name="Merrow M."/>
            <person name="Brachmann A."/>
            <person name="Hughes D.P."/>
        </authorList>
    </citation>
    <scope>NUCLEOTIDE SEQUENCE [LARGE SCALE GENOMIC DNA]</scope>
    <source>
        <strain evidence="9 10">SC16a</strain>
    </source>
</reference>
<evidence type="ECO:0000256" key="7">
    <source>
        <dbReference type="SAM" id="Phobius"/>
    </source>
</evidence>
<keyword evidence="5" id="KW-0560">Oxidoreductase</keyword>
<dbReference type="PRINTS" id="PR00420">
    <property type="entry name" value="RNGMNOXGNASE"/>
</dbReference>
<dbReference type="SUPFAM" id="SSF51905">
    <property type="entry name" value="FAD/NAD(P)-binding domain"/>
    <property type="match status" value="1"/>
</dbReference>
<feature type="domain" description="FAD-binding" evidence="8">
    <location>
        <begin position="11"/>
        <end position="345"/>
    </location>
</feature>
<dbReference type="InterPro" id="IPR050562">
    <property type="entry name" value="FAD_mOase_fung"/>
</dbReference>
<accession>A0A2A9PG42</accession>
<keyword evidence="4" id="KW-0274">FAD</keyword>
<dbReference type="InterPro" id="IPR002938">
    <property type="entry name" value="FAD-bd"/>
</dbReference>
<dbReference type="EMBL" id="LAZP02000134">
    <property type="protein sequence ID" value="PFH60359.1"/>
    <property type="molecule type" value="Genomic_DNA"/>
</dbReference>
<evidence type="ECO:0000256" key="4">
    <source>
        <dbReference type="ARBA" id="ARBA00022827"/>
    </source>
</evidence>
<name>A0A2A9PG42_OPHUN</name>
<keyword evidence="7" id="KW-1133">Transmembrane helix</keyword>
<dbReference type="AlphaFoldDB" id="A0A2A9PG42"/>
<dbReference type="GO" id="GO:0004497">
    <property type="term" value="F:monooxygenase activity"/>
    <property type="evidence" value="ECO:0007669"/>
    <property type="project" value="UniProtKB-KW"/>
</dbReference>
<keyword evidence="7" id="KW-0812">Transmembrane</keyword>
<evidence type="ECO:0000256" key="1">
    <source>
        <dbReference type="ARBA" id="ARBA00001974"/>
    </source>
</evidence>
<evidence type="ECO:0000259" key="8">
    <source>
        <dbReference type="Pfam" id="PF01494"/>
    </source>
</evidence>
<dbReference type="GO" id="GO:0071949">
    <property type="term" value="F:FAD binding"/>
    <property type="evidence" value="ECO:0007669"/>
    <property type="project" value="InterPro"/>
</dbReference>
<feature type="transmembrane region" description="Helical" evidence="7">
    <location>
        <begin position="458"/>
        <end position="478"/>
    </location>
</feature>
<organism evidence="9 10">
    <name type="scientific">Ophiocordyceps unilateralis</name>
    <name type="common">Zombie-ant fungus</name>
    <name type="synonym">Torrubia unilateralis</name>
    <dbReference type="NCBI Taxonomy" id="268505"/>
    <lineage>
        <taxon>Eukaryota</taxon>
        <taxon>Fungi</taxon>
        <taxon>Dikarya</taxon>
        <taxon>Ascomycota</taxon>
        <taxon>Pezizomycotina</taxon>
        <taxon>Sordariomycetes</taxon>
        <taxon>Hypocreomycetidae</taxon>
        <taxon>Hypocreales</taxon>
        <taxon>Ophiocordycipitaceae</taxon>
        <taxon>Ophiocordyceps</taxon>
    </lineage>
</organism>
<dbReference type="Pfam" id="PF01494">
    <property type="entry name" value="FAD_binding_3"/>
    <property type="match status" value="1"/>
</dbReference>
<comment type="similarity">
    <text evidence="2">Belongs to the paxM FAD-dependent monooxygenase family.</text>
</comment>
<reference evidence="9 10" key="2">
    <citation type="journal article" date="2017" name="Sci. Rep.">
        <title>Ant-infecting Ophiocordyceps genomes reveal a high diversity of potential behavioral manipulation genes and a possible major role for enterotoxins.</title>
        <authorList>
            <person name="de Bekker C."/>
            <person name="Ohm R.A."/>
            <person name="Evans H.C."/>
            <person name="Brachmann A."/>
            <person name="Hughes D.P."/>
        </authorList>
    </citation>
    <scope>NUCLEOTIDE SEQUENCE [LARGE SCALE GENOMIC DNA]</scope>
    <source>
        <strain evidence="9 10">SC16a</strain>
    </source>
</reference>